<gene>
    <name evidence="3" type="ORF">N177_0829</name>
</gene>
<dbReference type="EMBL" id="AWXZ01000014">
    <property type="protein sequence ID" value="ESR26610.1"/>
    <property type="molecule type" value="Genomic_DNA"/>
</dbReference>
<evidence type="ECO:0000313" key="4">
    <source>
        <dbReference type="Proteomes" id="UP000017819"/>
    </source>
</evidence>
<name>V4RU40_9HYPH</name>
<evidence type="ECO:0000256" key="2">
    <source>
        <dbReference type="SAM" id="SignalP"/>
    </source>
</evidence>
<protein>
    <submittedName>
        <fullName evidence="3">Uncharacterized protein</fullName>
    </submittedName>
</protein>
<dbReference type="Proteomes" id="UP000017819">
    <property type="component" value="Unassembled WGS sequence"/>
</dbReference>
<keyword evidence="2" id="KW-0732">Signal</keyword>
<accession>V4RU40</accession>
<evidence type="ECO:0000313" key="3">
    <source>
        <dbReference type="EMBL" id="ESR26610.1"/>
    </source>
</evidence>
<keyword evidence="4" id="KW-1185">Reference proteome</keyword>
<evidence type="ECO:0000256" key="1">
    <source>
        <dbReference type="SAM" id="MobiDB-lite"/>
    </source>
</evidence>
<dbReference type="AlphaFoldDB" id="V4RU40"/>
<comment type="caution">
    <text evidence="3">The sequence shown here is derived from an EMBL/GenBank/DDBJ whole genome shotgun (WGS) entry which is preliminary data.</text>
</comment>
<reference evidence="3 4" key="1">
    <citation type="journal article" date="2014" name="Genome Announc.">
        <title>Draft Genome Sequence of Lutibaculum baratangense Strain AMV1T, Isolated from a Mud Volcano in Andamans, India.</title>
        <authorList>
            <person name="Singh A."/>
            <person name="Sreenivas A."/>
            <person name="Sathyanarayana Reddy G."/>
            <person name="Pinnaka A.K."/>
            <person name="Shivaji S."/>
        </authorList>
    </citation>
    <scope>NUCLEOTIDE SEQUENCE [LARGE SCALE GENOMIC DNA]</scope>
    <source>
        <strain evidence="3 4">AMV1</strain>
    </source>
</reference>
<dbReference type="STRING" id="631454.N177_0829"/>
<sequence>MAIRRSAVRLALALPLVGLVSAAHAQATAPETSPAQPAPETTIPEQVFPCDPGGYEPPPGVDEERAAELAGCEDEVIEPPRTGDGDLTIDPPEQGTTPVIPPDEVPRQGS</sequence>
<feature type="chain" id="PRO_5004726899" evidence="2">
    <location>
        <begin position="26"/>
        <end position="110"/>
    </location>
</feature>
<feature type="signal peptide" evidence="2">
    <location>
        <begin position="1"/>
        <end position="25"/>
    </location>
</feature>
<organism evidence="3 4">
    <name type="scientific">Lutibaculum baratangense AMV1</name>
    <dbReference type="NCBI Taxonomy" id="631454"/>
    <lineage>
        <taxon>Bacteria</taxon>
        <taxon>Pseudomonadati</taxon>
        <taxon>Pseudomonadota</taxon>
        <taxon>Alphaproteobacteria</taxon>
        <taxon>Hyphomicrobiales</taxon>
        <taxon>Tepidamorphaceae</taxon>
        <taxon>Lutibaculum</taxon>
    </lineage>
</organism>
<dbReference type="RefSeq" id="WP_023430977.1">
    <property type="nucleotide sequence ID" value="NZ_AWXZ01000014.1"/>
</dbReference>
<feature type="region of interest" description="Disordered" evidence="1">
    <location>
        <begin position="23"/>
        <end position="110"/>
    </location>
</feature>
<proteinExistence type="predicted"/>
<dbReference type="OrthoDB" id="8400919at2"/>